<feature type="region of interest" description="Disordered" evidence="1">
    <location>
        <begin position="105"/>
        <end position="135"/>
    </location>
</feature>
<dbReference type="Proteomes" id="UP000434172">
    <property type="component" value="Unassembled WGS sequence"/>
</dbReference>
<comment type="caution">
    <text evidence="2">The sequence shown here is derived from an EMBL/GenBank/DDBJ whole genome shotgun (WGS) entry which is preliminary data.</text>
</comment>
<proteinExistence type="predicted"/>
<keyword evidence="3" id="KW-1185">Reference proteome</keyword>
<name>A0A8H3W5F1_9PEZI</name>
<accession>A0A8H3W5F1</accession>
<evidence type="ECO:0000313" key="3">
    <source>
        <dbReference type="Proteomes" id="UP000434172"/>
    </source>
</evidence>
<dbReference type="AlphaFoldDB" id="A0A8H3W5F1"/>
<gene>
    <name evidence="2" type="ORF">GQ607_014219</name>
</gene>
<reference evidence="2 3" key="1">
    <citation type="submission" date="2019-12" db="EMBL/GenBank/DDBJ databases">
        <title>A genome sequence resource for the geographically widespread anthracnose pathogen Colletotrichum asianum.</title>
        <authorList>
            <person name="Meng Y."/>
        </authorList>
    </citation>
    <scope>NUCLEOTIDE SEQUENCE [LARGE SCALE GENOMIC DNA]</scope>
    <source>
        <strain evidence="2 3">ICMP 18580</strain>
    </source>
</reference>
<dbReference type="EMBL" id="WOWK01000108">
    <property type="protein sequence ID" value="KAF0318542.1"/>
    <property type="molecule type" value="Genomic_DNA"/>
</dbReference>
<evidence type="ECO:0000256" key="1">
    <source>
        <dbReference type="SAM" id="MobiDB-lite"/>
    </source>
</evidence>
<organism evidence="2 3">
    <name type="scientific">Colletotrichum asianum</name>
    <dbReference type="NCBI Taxonomy" id="702518"/>
    <lineage>
        <taxon>Eukaryota</taxon>
        <taxon>Fungi</taxon>
        <taxon>Dikarya</taxon>
        <taxon>Ascomycota</taxon>
        <taxon>Pezizomycotina</taxon>
        <taxon>Sordariomycetes</taxon>
        <taxon>Hypocreomycetidae</taxon>
        <taxon>Glomerellales</taxon>
        <taxon>Glomerellaceae</taxon>
        <taxon>Colletotrichum</taxon>
        <taxon>Colletotrichum gloeosporioides species complex</taxon>
    </lineage>
</organism>
<protein>
    <submittedName>
        <fullName evidence="2">Uncharacterized protein</fullName>
    </submittedName>
</protein>
<evidence type="ECO:0000313" key="2">
    <source>
        <dbReference type="EMBL" id="KAF0318542.1"/>
    </source>
</evidence>
<sequence length="168" mass="18325">MLFILHCPQCLCHLQQRPRHSSRRFISILRNLKSCHHQAAPHTWFWVSAPKEACQDPGRPRGSSNSLGTSRKASSGLLPPLIWAPLSTSLPLSIGNPFQFSPALRRRARTRGPEARTSGLVDISPTGRVPHASPPARLPTLGWAGLILTSNGRSFSYTLAPPVEGVAD</sequence>